<accession>B9RQE3</accession>
<dbReference type="Proteomes" id="UP000008311">
    <property type="component" value="Unassembled WGS sequence"/>
</dbReference>
<dbReference type="AlphaFoldDB" id="B9RQE3"/>
<dbReference type="OrthoDB" id="1933187at2759"/>
<dbReference type="STRING" id="3988.B9RQE3"/>
<gene>
    <name evidence="2" type="ORF">RCOM_1489420</name>
</gene>
<dbReference type="EMBL" id="EQ973801">
    <property type="protein sequence ID" value="EEF46382.1"/>
    <property type="molecule type" value="Genomic_DNA"/>
</dbReference>
<dbReference type="FunCoup" id="B9RQE3">
    <property type="interactions" value="228"/>
</dbReference>
<sequence>MARNEAKAKSARRALRDLPNNNNNNTHTNSSNDCGRFSKSIKTTKKRISEKEIEKQQTASTIQRQHQEAKEEEEDCLDLLLLVQSDLSSLTRQIDEIVAQAFEVKTTSKQGRREIESFSHVLSDMISSLKPWVPRFQKALSRSPSAEFGVKCLANKTVSAVNDDDKFEVESPKQTGRNSLISPSPLVSWRAADANIDRGRHLFLLTPLPMSKTLSSKRMDLSKSLFEGFTPNHPVVEVPSFLTFSQHENDDWLQGTATKPTPEKPSDSVVTEAKTIVDSQCVSSPIFSKTDHSVLVMTPYLKMSPPKSCVLLEPFSESTHKGRFMVRKSTPFPVGMLAHISESSSDSEASSEDLASKYPELLGIQRACDKPNVGKKEFETSPGWLFSPPKTCVLLEPPDEKSPDTIAVDHRLSITAPDSNQQIKLSLFKEDNDQPCNKVSAEPRVNSLTLAESTPMWKEPESTMTKGKRPGENTLKKELWTKFEAASSYGLRLDVSSLQRTAQKGFLDMLDEVSCDGECPVDI</sequence>
<feature type="compositionally biased region" description="Low complexity" evidence="1">
    <location>
        <begin position="20"/>
        <end position="32"/>
    </location>
</feature>
<evidence type="ECO:0000313" key="2">
    <source>
        <dbReference type="EMBL" id="EEF46382.1"/>
    </source>
</evidence>
<dbReference type="KEGG" id="rcu:8273777"/>
<proteinExistence type="predicted"/>
<feature type="region of interest" description="Disordered" evidence="1">
    <location>
        <begin position="1"/>
        <end position="69"/>
    </location>
</feature>
<dbReference type="PANTHER" id="PTHR37238:SF1">
    <property type="entry name" value="OS05G0532500 PROTEIN"/>
    <property type="match status" value="1"/>
</dbReference>
<organism evidence="2 3">
    <name type="scientific">Ricinus communis</name>
    <name type="common">Castor bean</name>
    <dbReference type="NCBI Taxonomy" id="3988"/>
    <lineage>
        <taxon>Eukaryota</taxon>
        <taxon>Viridiplantae</taxon>
        <taxon>Streptophyta</taxon>
        <taxon>Embryophyta</taxon>
        <taxon>Tracheophyta</taxon>
        <taxon>Spermatophyta</taxon>
        <taxon>Magnoliopsida</taxon>
        <taxon>eudicotyledons</taxon>
        <taxon>Gunneridae</taxon>
        <taxon>Pentapetalae</taxon>
        <taxon>rosids</taxon>
        <taxon>fabids</taxon>
        <taxon>Malpighiales</taxon>
        <taxon>Euphorbiaceae</taxon>
        <taxon>Acalyphoideae</taxon>
        <taxon>Acalypheae</taxon>
        <taxon>Ricinus</taxon>
    </lineage>
</organism>
<keyword evidence="3" id="KW-1185">Reference proteome</keyword>
<reference evidence="3" key="1">
    <citation type="journal article" date="2010" name="Nat. Biotechnol.">
        <title>Draft genome sequence of the oilseed species Ricinus communis.</title>
        <authorList>
            <person name="Chan A.P."/>
            <person name="Crabtree J."/>
            <person name="Zhao Q."/>
            <person name="Lorenzi H."/>
            <person name="Orvis J."/>
            <person name="Puiu D."/>
            <person name="Melake-Berhan A."/>
            <person name="Jones K.M."/>
            <person name="Redman J."/>
            <person name="Chen G."/>
            <person name="Cahoon E.B."/>
            <person name="Gedil M."/>
            <person name="Stanke M."/>
            <person name="Haas B.J."/>
            <person name="Wortman J.R."/>
            <person name="Fraser-Liggett C.M."/>
            <person name="Ravel J."/>
            <person name="Rabinowicz P.D."/>
        </authorList>
    </citation>
    <scope>NUCLEOTIDE SEQUENCE [LARGE SCALE GENOMIC DNA]</scope>
    <source>
        <strain evidence="3">cv. Hale</strain>
    </source>
</reference>
<dbReference type="eggNOG" id="ENOG502QS76">
    <property type="taxonomic scope" value="Eukaryota"/>
</dbReference>
<name>B9RQE3_RICCO</name>
<protein>
    <submittedName>
        <fullName evidence="2">Uncharacterized protein</fullName>
    </submittedName>
</protein>
<dbReference type="InParanoid" id="B9RQE3"/>
<dbReference type="OMA" id="PSSEYNC"/>
<evidence type="ECO:0000256" key="1">
    <source>
        <dbReference type="SAM" id="MobiDB-lite"/>
    </source>
</evidence>
<evidence type="ECO:0000313" key="3">
    <source>
        <dbReference type="Proteomes" id="UP000008311"/>
    </source>
</evidence>
<dbReference type="PANTHER" id="PTHR37238">
    <property type="entry name" value="OS05G0532500 PROTEIN"/>
    <property type="match status" value="1"/>
</dbReference>